<proteinExistence type="inferred from homology"/>
<keyword evidence="5 6" id="KW-0539">Nucleus</keyword>
<evidence type="ECO:0000313" key="9">
    <source>
        <dbReference type="EMBL" id="CAL4785779.1"/>
    </source>
</evidence>
<dbReference type="InterPro" id="IPR011082">
    <property type="entry name" value="Exosome-assoc_fac/DNA_repair"/>
</dbReference>
<comment type="caution">
    <text evidence="8">The sequence shown here is derived from an EMBL/GenBank/DDBJ whole genome shotgun (WGS) entry which is preliminary data.</text>
</comment>
<dbReference type="GO" id="GO:0005737">
    <property type="term" value="C:cytoplasm"/>
    <property type="evidence" value="ECO:0007669"/>
    <property type="project" value="UniProtKB-SubCell"/>
</dbReference>
<dbReference type="GO" id="GO:0000460">
    <property type="term" value="P:maturation of 5.8S rRNA"/>
    <property type="evidence" value="ECO:0007669"/>
    <property type="project" value="TreeGrafter"/>
</dbReference>
<dbReference type="GO" id="GO:0005730">
    <property type="term" value="C:nucleolus"/>
    <property type="evidence" value="ECO:0007669"/>
    <property type="project" value="UniProtKB-SubCell"/>
</dbReference>
<dbReference type="EMBL" id="CAMXCT010002483">
    <property type="protein sequence ID" value="CAI3998467.1"/>
    <property type="molecule type" value="Genomic_DNA"/>
</dbReference>
<evidence type="ECO:0000256" key="4">
    <source>
        <dbReference type="ARBA" id="ARBA00022884"/>
    </source>
</evidence>
<dbReference type="PANTHER" id="PTHR15341:SF3">
    <property type="entry name" value="NUCLEAR NUCLEIC ACID-BINDING PROTEIN C1D"/>
    <property type="match status" value="1"/>
</dbReference>
<keyword evidence="3 6" id="KW-0698">rRNA processing</keyword>
<evidence type="ECO:0000313" key="8">
    <source>
        <dbReference type="EMBL" id="CAI3998467.1"/>
    </source>
</evidence>
<comment type="similarity">
    <text evidence="2 6">Belongs to the C1D family.</text>
</comment>
<dbReference type="GO" id="GO:0010468">
    <property type="term" value="P:regulation of gene expression"/>
    <property type="evidence" value="ECO:0007669"/>
    <property type="project" value="TreeGrafter"/>
</dbReference>
<organism evidence="8">
    <name type="scientific">Cladocopium goreaui</name>
    <dbReference type="NCBI Taxonomy" id="2562237"/>
    <lineage>
        <taxon>Eukaryota</taxon>
        <taxon>Sar</taxon>
        <taxon>Alveolata</taxon>
        <taxon>Dinophyceae</taxon>
        <taxon>Suessiales</taxon>
        <taxon>Symbiodiniaceae</taxon>
        <taxon>Cladocopium</taxon>
    </lineage>
</organism>
<dbReference type="Proteomes" id="UP001152797">
    <property type="component" value="Unassembled WGS sequence"/>
</dbReference>
<reference evidence="8" key="1">
    <citation type="submission" date="2022-10" db="EMBL/GenBank/DDBJ databases">
        <authorList>
            <person name="Chen Y."/>
            <person name="Dougan E. K."/>
            <person name="Chan C."/>
            <person name="Rhodes N."/>
            <person name="Thang M."/>
        </authorList>
    </citation>
    <scope>NUCLEOTIDE SEQUENCE</scope>
</reference>
<feature type="region of interest" description="Disordered" evidence="7">
    <location>
        <begin position="125"/>
        <end position="199"/>
    </location>
</feature>
<evidence type="ECO:0000256" key="5">
    <source>
        <dbReference type="ARBA" id="ARBA00023242"/>
    </source>
</evidence>
<dbReference type="Pfam" id="PF04000">
    <property type="entry name" value="Sas10_Utp3"/>
    <property type="match status" value="1"/>
</dbReference>
<accession>A0A9P1G5X4</accession>
<keyword evidence="10" id="KW-1185">Reference proteome</keyword>
<reference evidence="9 10" key="2">
    <citation type="submission" date="2024-05" db="EMBL/GenBank/DDBJ databases">
        <authorList>
            <person name="Chen Y."/>
            <person name="Shah S."/>
            <person name="Dougan E. K."/>
            <person name="Thang M."/>
            <person name="Chan C."/>
        </authorList>
    </citation>
    <scope>NUCLEOTIDE SEQUENCE [LARGE SCALE GENOMIC DNA]</scope>
</reference>
<evidence type="ECO:0000313" key="10">
    <source>
        <dbReference type="Proteomes" id="UP001152797"/>
    </source>
</evidence>
<dbReference type="PANTHER" id="PTHR15341">
    <property type="entry name" value="SUN-COR STEROID HORMONE RECEPTOR CO-REPRESSOR"/>
    <property type="match status" value="1"/>
</dbReference>
<dbReference type="GO" id="GO:0000178">
    <property type="term" value="C:exosome (RNase complex)"/>
    <property type="evidence" value="ECO:0007669"/>
    <property type="project" value="TreeGrafter"/>
</dbReference>
<comment type="subunit">
    <text evidence="6">Monomer and homodimer.</text>
</comment>
<evidence type="ECO:0000256" key="3">
    <source>
        <dbReference type="ARBA" id="ARBA00022552"/>
    </source>
</evidence>
<evidence type="ECO:0000256" key="2">
    <source>
        <dbReference type="ARBA" id="ARBA00009154"/>
    </source>
</evidence>
<evidence type="ECO:0000256" key="7">
    <source>
        <dbReference type="SAM" id="MobiDB-lite"/>
    </source>
</evidence>
<dbReference type="EMBL" id="CAMXCT020002483">
    <property type="protein sequence ID" value="CAL1151842.1"/>
    <property type="molecule type" value="Genomic_DNA"/>
</dbReference>
<comment type="function">
    <text evidence="6">Plays a role in the recruitment of the exosome to pre-rRNA to mediate the 3'-5' end processing of the 5.8S rRNA.</text>
</comment>
<dbReference type="AlphaFoldDB" id="A0A9P1G5X4"/>
<dbReference type="GO" id="GO:0003677">
    <property type="term" value="F:DNA binding"/>
    <property type="evidence" value="ECO:0007669"/>
    <property type="project" value="UniProtKB-KW"/>
</dbReference>
<keyword evidence="6" id="KW-0963">Cytoplasm</keyword>
<sequence length="199" mass="21523">MSLLASETHAKVAAVQSSLQVVEKHLAPLLSKTSKEVGRHLEALENAELQVSLAYAAASLYFCHLLSQGVDPSDHPIRQELDRIQLYFKKVRTAVEGAAEKEVSRERARVDVDAAKRIVQHFAHAAEASAQRRKDAPGSAEATGGLQAAEPRKPVEAPPAEKPVEVRPAVKAKKKIKKTLKPKPKDGQNKPKTGPKGGI</sequence>
<protein>
    <recommendedName>
        <fullName evidence="6">Nuclear nucleic acid-binding protein C1D</fullName>
    </recommendedName>
</protein>
<evidence type="ECO:0000256" key="6">
    <source>
        <dbReference type="RuleBase" id="RU368003"/>
    </source>
</evidence>
<dbReference type="InterPro" id="IPR007146">
    <property type="entry name" value="Sas10/Utp3/C1D"/>
</dbReference>
<keyword evidence="6" id="KW-0238">DNA-binding</keyword>
<feature type="compositionally biased region" description="Basic residues" evidence="7">
    <location>
        <begin position="170"/>
        <end position="182"/>
    </location>
</feature>
<dbReference type="GO" id="GO:0003723">
    <property type="term" value="F:RNA binding"/>
    <property type="evidence" value="ECO:0007669"/>
    <property type="project" value="UniProtKB-UniRule"/>
</dbReference>
<name>A0A9P1G5X4_9DINO</name>
<comment type="subcellular location">
    <subcellularLocation>
        <location evidence="6">Cytoplasm</location>
    </subcellularLocation>
    <subcellularLocation>
        <location evidence="6">Nucleus</location>
        <location evidence="6">Nucleolus</location>
    </subcellularLocation>
    <subcellularLocation>
        <location evidence="1 6">Nucleus</location>
    </subcellularLocation>
</comment>
<keyword evidence="4 6" id="KW-0694">RNA-binding</keyword>
<evidence type="ECO:0000256" key="1">
    <source>
        <dbReference type="ARBA" id="ARBA00004123"/>
    </source>
</evidence>
<dbReference type="EMBL" id="CAMXCT030002483">
    <property type="protein sequence ID" value="CAL4785779.1"/>
    <property type="molecule type" value="Genomic_DNA"/>
</dbReference>
<gene>
    <name evidence="8" type="ORF">C1SCF055_LOCUS24762</name>
</gene>
<dbReference type="OrthoDB" id="10261072at2759"/>